<dbReference type="Pfam" id="PF13620">
    <property type="entry name" value="CarboxypepD_reg"/>
    <property type="match status" value="1"/>
</dbReference>
<evidence type="ECO:0000313" key="1">
    <source>
        <dbReference type="EMBL" id="NGP75840.1"/>
    </source>
</evidence>
<dbReference type="GO" id="GO:0004180">
    <property type="term" value="F:carboxypeptidase activity"/>
    <property type="evidence" value="ECO:0007669"/>
    <property type="project" value="UniProtKB-KW"/>
</dbReference>
<organism evidence="1 2">
    <name type="scientific">Halalkalibaculum roseum</name>
    <dbReference type="NCBI Taxonomy" id="2709311"/>
    <lineage>
        <taxon>Bacteria</taxon>
        <taxon>Pseudomonadati</taxon>
        <taxon>Balneolota</taxon>
        <taxon>Balneolia</taxon>
        <taxon>Balneolales</taxon>
        <taxon>Balneolaceae</taxon>
        <taxon>Halalkalibaculum</taxon>
    </lineage>
</organism>
<protein>
    <submittedName>
        <fullName evidence="1">Carboxypeptidase regulatory-like domain-containing protein</fullName>
    </submittedName>
</protein>
<comment type="caution">
    <text evidence="1">The sequence shown here is derived from an EMBL/GenBank/DDBJ whole genome shotgun (WGS) entry which is preliminary data.</text>
</comment>
<gene>
    <name evidence="1" type="ORF">G3570_04295</name>
</gene>
<dbReference type="InterPro" id="IPR008969">
    <property type="entry name" value="CarboxyPept-like_regulatory"/>
</dbReference>
<sequence>MTLFQIKNVQGQSILLTGTVTDSAGNAIPHVQIILYDSTNTKIIDFTQADSVGEYSIIAIEPGFYNLAFNILSHKPISIPIQILSEDSVKVLDVTLEPLSLVLDEIVVQSERSIRVSGDTISMKVDDFRRGDEEVVEDVLKVLPGFDVDGDGTIRFAGKQITKVMIEGSDLFGKGYRMVTKNLDANVLEDVEVLQNYTELAELRGLEKSDDIALNLSLKEEISFELFGNVSLGMNTLERHEARMVLTSLNKKIKQYIFLNSNSLGKDLVGELNELADSDNSVFSQGNMVDLELAPRNYFSRSLLPLSPRRMRFNNSGLASYNSIFKPNSDFEFKIISLARYDEDELKRQIETKFLTEEVISRDLETLNLTDRIDAGLIKVESVLKPNISSRFEYQGLLQRAKSSATSTVIINNENLFDNYSTGIWETTHNLNYTNRIDENQALVIHAKYSRQHHNDNYVSDPLFLGDFFDSSTGTLEGQQEEEFEMTSSSLKALWLIRTGNLSFLEIDTGVSYAVIKSNLDFESPALNNEHFIFSYNNRLTILNNSFGVLGRYRLGIFNLFSGIQGSYLIPTYKVNPESKPTPEFFLIKPKIGSDWSIGQSKFQLSYIYDASLSEIREILDGFYIDDRRTVKRGLGDFHFFRGHNALFNYTYGGWLRRNMVHTTLLYNRNNRVITNDVTVTPTYSLLQNTLDTDRELYLANISADILLPSLKNNLKLSGSITSTNFESLYNNEFYTIRTSIKAYGLSFRSVFDGLFNYTLGASWLHQNLNISSSEVRTKGSLYSDLYFEPSRTLKFQFVAEREAANQQGIKSTTYLMDAYMHLQVKPNKLKLTAEARNLLNNKYFVSNSLNGLMFTSTRYNLIPRSFLLSVNYRL</sequence>
<accession>A0A6M1SSK2</accession>
<dbReference type="Proteomes" id="UP000473278">
    <property type="component" value="Unassembled WGS sequence"/>
</dbReference>
<keyword evidence="1" id="KW-0645">Protease</keyword>
<evidence type="ECO:0000313" key="2">
    <source>
        <dbReference type="Proteomes" id="UP000473278"/>
    </source>
</evidence>
<dbReference type="SUPFAM" id="SSF49464">
    <property type="entry name" value="Carboxypeptidase regulatory domain-like"/>
    <property type="match status" value="1"/>
</dbReference>
<keyword evidence="1" id="KW-0378">Hydrolase</keyword>
<dbReference type="AlphaFoldDB" id="A0A6M1SSK2"/>
<reference evidence="1 2" key="1">
    <citation type="submission" date="2020-02" db="EMBL/GenBank/DDBJ databases">
        <title>Balneolaceae bacterium YR4-1, complete genome.</title>
        <authorList>
            <person name="Li Y."/>
            <person name="Wu S."/>
        </authorList>
    </citation>
    <scope>NUCLEOTIDE SEQUENCE [LARGE SCALE GENOMIC DNA]</scope>
    <source>
        <strain evidence="1 2">YR4-1</strain>
    </source>
</reference>
<keyword evidence="1" id="KW-0121">Carboxypeptidase</keyword>
<dbReference type="Gene3D" id="2.60.40.1120">
    <property type="entry name" value="Carboxypeptidase-like, regulatory domain"/>
    <property type="match status" value="1"/>
</dbReference>
<dbReference type="EMBL" id="JAALLT010000002">
    <property type="protein sequence ID" value="NGP75840.1"/>
    <property type="molecule type" value="Genomic_DNA"/>
</dbReference>
<name>A0A6M1SSK2_9BACT</name>
<keyword evidence="2" id="KW-1185">Reference proteome</keyword>
<proteinExistence type="predicted"/>
<dbReference type="SUPFAM" id="SSF56935">
    <property type="entry name" value="Porins"/>
    <property type="match status" value="1"/>
</dbReference>